<accession>A0A6L9Y262</accession>
<dbReference type="PANTHER" id="PTHR33164:SF99">
    <property type="entry name" value="MARR FAMILY REGULATORY PROTEIN"/>
    <property type="match status" value="1"/>
</dbReference>
<name>A0A6L9Y262_9MICO</name>
<dbReference type="InterPro" id="IPR036390">
    <property type="entry name" value="WH_DNA-bd_sf"/>
</dbReference>
<dbReference type="PROSITE" id="PS50995">
    <property type="entry name" value="HTH_MARR_2"/>
    <property type="match status" value="1"/>
</dbReference>
<keyword evidence="3" id="KW-1185">Reference proteome</keyword>
<dbReference type="PANTHER" id="PTHR33164">
    <property type="entry name" value="TRANSCRIPTIONAL REGULATOR, MARR FAMILY"/>
    <property type="match status" value="1"/>
</dbReference>
<dbReference type="Proteomes" id="UP000474967">
    <property type="component" value="Unassembled WGS sequence"/>
</dbReference>
<dbReference type="Gene3D" id="1.10.10.10">
    <property type="entry name" value="Winged helix-like DNA-binding domain superfamily/Winged helix DNA-binding domain"/>
    <property type="match status" value="1"/>
</dbReference>
<dbReference type="EMBL" id="JAAGWY010000004">
    <property type="protein sequence ID" value="NEN07595.1"/>
    <property type="molecule type" value="Genomic_DNA"/>
</dbReference>
<dbReference type="RefSeq" id="WP_163291061.1">
    <property type="nucleotide sequence ID" value="NZ_JAAGWY010000004.1"/>
</dbReference>
<reference evidence="2 3" key="1">
    <citation type="journal article" date="2014" name="J. Microbiol.">
        <title>Diaminobutyricibacter tongyongensis gen. nov., sp. nov. and Homoserinibacter gongjuensis gen. nov., sp. nov. belong to the family Microbacteriaceae.</title>
        <authorList>
            <person name="Kim S.J."/>
            <person name="Ahn J.H."/>
            <person name="Weon H.Y."/>
            <person name="Hamada M."/>
            <person name="Suzuki K."/>
            <person name="Kwon S.W."/>
        </authorList>
    </citation>
    <scope>NUCLEOTIDE SEQUENCE [LARGE SCALE GENOMIC DNA]</scope>
    <source>
        <strain evidence="2 3">NBRC 108724</strain>
    </source>
</reference>
<proteinExistence type="predicted"/>
<protein>
    <submittedName>
        <fullName evidence="2">Winged helix-turn-helix transcriptional regulator</fullName>
    </submittedName>
</protein>
<sequence length="156" mass="17693">MVGVRPFDTVEDRAWRALVHVADLLPRHLDNEMEDARRISVKEFAILLHLSESDDSTLRMSTLASDVGLSPSRTTRVVETLRRRGWVEKTPDATDGRATTVAITATGREQVGPAYDVQVEGARRILFDHISREDAQQLARILRRLSITLSREDRFD</sequence>
<dbReference type="GO" id="GO:0006950">
    <property type="term" value="P:response to stress"/>
    <property type="evidence" value="ECO:0007669"/>
    <property type="project" value="TreeGrafter"/>
</dbReference>
<dbReference type="InterPro" id="IPR039422">
    <property type="entry name" value="MarR/SlyA-like"/>
</dbReference>
<evidence type="ECO:0000313" key="3">
    <source>
        <dbReference type="Proteomes" id="UP000474967"/>
    </source>
</evidence>
<evidence type="ECO:0000313" key="2">
    <source>
        <dbReference type="EMBL" id="NEN07595.1"/>
    </source>
</evidence>
<feature type="domain" description="HTH marR-type" evidence="1">
    <location>
        <begin position="11"/>
        <end position="147"/>
    </location>
</feature>
<dbReference type="InterPro" id="IPR036388">
    <property type="entry name" value="WH-like_DNA-bd_sf"/>
</dbReference>
<dbReference type="InterPro" id="IPR000835">
    <property type="entry name" value="HTH_MarR-typ"/>
</dbReference>
<organism evidence="2 3">
    <name type="scientific">Leifsonia tongyongensis</name>
    <dbReference type="NCBI Taxonomy" id="1268043"/>
    <lineage>
        <taxon>Bacteria</taxon>
        <taxon>Bacillati</taxon>
        <taxon>Actinomycetota</taxon>
        <taxon>Actinomycetes</taxon>
        <taxon>Micrococcales</taxon>
        <taxon>Microbacteriaceae</taxon>
        <taxon>Leifsonia</taxon>
    </lineage>
</organism>
<gene>
    <name evidence="2" type="ORF">G3T36_17185</name>
</gene>
<dbReference type="SUPFAM" id="SSF46785">
    <property type="entry name" value="Winged helix' DNA-binding domain"/>
    <property type="match status" value="1"/>
</dbReference>
<dbReference type="GO" id="GO:0003700">
    <property type="term" value="F:DNA-binding transcription factor activity"/>
    <property type="evidence" value="ECO:0007669"/>
    <property type="project" value="InterPro"/>
</dbReference>
<dbReference type="Pfam" id="PF12802">
    <property type="entry name" value="MarR_2"/>
    <property type="match status" value="1"/>
</dbReference>
<evidence type="ECO:0000259" key="1">
    <source>
        <dbReference type="PROSITE" id="PS50995"/>
    </source>
</evidence>
<dbReference type="SMART" id="SM00347">
    <property type="entry name" value="HTH_MARR"/>
    <property type="match status" value="1"/>
</dbReference>
<dbReference type="PRINTS" id="PR00598">
    <property type="entry name" value="HTHMARR"/>
</dbReference>
<dbReference type="AlphaFoldDB" id="A0A6L9Y262"/>
<comment type="caution">
    <text evidence="2">The sequence shown here is derived from an EMBL/GenBank/DDBJ whole genome shotgun (WGS) entry which is preliminary data.</text>
</comment>